<accession>A0A2P5DY52</accession>
<dbReference type="Proteomes" id="UP000237105">
    <property type="component" value="Unassembled WGS sequence"/>
</dbReference>
<evidence type="ECO:0000313" key="2">
    <source>
        <dbReference type="Proteomes" id="UP000237105"/>
    </source>
</evidence>
<comment type="caution">
    <text evidence="1">The sequence shown here is derived from an EMBL/GenBank/DDBJ whole genome shotgun (WGS) entry which is preliminary data.</text>
</comment>
<proteinExistence type="predicted"/>
<name>A0A2P5DY52_PARAD</name>
<evidence type="ECO:0000313" key="1">
    <source>
        <dbReference type="EMBL" id="PON78186.1"/>
    </source>
</evidence>
<keyword evidence="2" id="KW-1185">Reference proteome</keyword>
<gene>
    <name evidence="1" type="ORF">PanWU01x14_021680</name>
</gene>
<organism evidence="1 2">
    <name type="scientific">Parasponia andersonii</name>
    <name type="common">Sponia andersonii</name>
    <dbReference type="NCBI Taxonomy" id="3476"/>
    <lineage>
        <taxon>Eukaryota</taxon>
        <taxon>Viridiplantae</taxon>
        <taxon>Streptophyta</taxon>
        <taxon>Embryophyta</taxon>
        <taxon>Tracheophyta</taxon>
        <taxon>Spermatophyta</taxon>
        <taxon>Magnoliopsida</taxon>
        <taxon>eudicotyledons</taxon>
        <taxon>Gunneridae</taxon>
        <taxon>Pentapetalae</taxon>
        <taxon>rosids</taxon>
        <taxon>fabids</taxon>
        <taxon>Rosales</taxon>
        <taxon>Cannabaceae</taxon>
        <taxon>Parasponia</taxon>
    </lineage>
</organism>
<dbReference type="AlphaFoldDB" id="A0A2P5DY52"/>
<reference evidence="2" key="1">
    <citation type="submission" date="2016-06" db="EMBL/GenBank/DDBJ databases">
        <title>Parallel loss of symbiosis genes in relatives of nitrogen-fixing non-legume Parasponia.</title>
        <authorList>
            <person name="Van Velzen R."/>
            <person name="Holmer R."/>
            <person name="Bu F."/>
            <person name="Rutten L."/>
            <person name="Van Zeijl A."/>
            <person name="Liu W."/>
            <person name="Santuari L."/>
            <person name="Cao Q."/>
            <person name="Sharma T."/>
            <person name="Shen D."/>
            <person name="Roswanjaya Y."/>
            <person name="Wardhani T."/>
            <person name="Kalhor M.S."/>
            <person name="Jansen J."/>
            <person name="Van den Hoogen J."/>
            <person name="Gungor B."/>
            <person name="Hartog M."/>
            <person name="Hontelez J."/>
            <person name="Verver J."/>
            <person name="Yang W.-C."/>
            <person name="Schijlen E."/>
            <person name="Repin R."/>
            <person name="Schilthuizen M."/>
            <person name="Schranz E."/>
            <person name="Heidstra R."/>
            <person name="Miyata K."/>
            <person name="Fedorova E."/>
            <person name="Kohlen W."/>
            <person name="Bisseling T."/>
            <person name="Smit S."/>
            <person name="Geurts R."/>
        </authorList>
    </citation>
    <scope>NUCLEOTIDE SEQUENCE [LARGE SCALE GENOMIC DNA]</scope>
    <source>
        <strain evidence="2">cv. WU1-14</strain>
    </source>
</reference>
<dbReference type="EMBL" id="JXTB01000010">
    <property type="protein sequence ID" value="PON78186.1"/>
    <property type="molecule type" value="Genomic_DNA"/>
</dbReference>
<protein>
    <submittedName>
        <fullName evidence="1">Uncharacterized protein</fullName>
    </submittedName>
</protein>
<feature type="non-terminal residue" evidence="1">
    <location>
        <position position="70"/>
    </location>
</feature>
<sequence length="70" mass="7793">MEQALKNASLDVSFGSLKDSFYTPLVARSKLANKCQNTCKHCSAEQTIVTFQIVAPWYYLCSTMVLGRKG</sequence>